<dbReference type="GO" id="GO:0000014">
    <property type="term" value="F:single-stranded DNA endodeoxyribonuclease activity"/>
    <property type="evidence" value="ECO:0007669"/>
    <property type="project" value="TreeGrafter"/>
</dbReference>
<dbReference type="GO" id="GO:1901255">
    <property type="term" value="P:nucleotide-excision repair involved in interstrand cross-link repair"/>
    <property type="evidence" value="ECO:0007669"/>
    <property type="project" value="TreeGrafter"/>
</dbReference>
<dbReference type="InterPro" id="IPR047520">
    <property type="entry name" value="XPF_nuclease"/>
</dbReference>
<keyword evidence="6" id="KW-0378">Hydrolase</keyword>
<dbReference type="Pfam" id="PF02732">
    <property type="entry name" value="ERCC4"/>
    <property type="match status" value="1"/>
</dbReference>
<keyword evidence="3" id="KW-0540">Nuclease</keyword>
<evidence type="ECO:0000256" key="8">
    <source>
        <dbReference type="ARBA" id="ARBA00023204"/>
    </source>
</evidence>
<keyword evidence="5" id="KW-0227">DNA damage</keyword>
<dbReference type="GO" id="GO:0000712">
    <property type="term" value="P:resolution of meiotic recombination intermediates"/>
    <property type="evidence" value="ECO:0007669"/>
    <property type="project" value="TreeGrafter"/>
</dbReference>
<evidence type="ECO:0000256" key="9">
    <source>
        <dbReference type="ARBA" id="ARBA00023242"/>
    </source>
</evidence>
<dbReference type="InterPro" id="IPR010994">
    <property type="entry name" value="RuvA_2-like"/>
</dbReference>
<reference evidence="12 13" key="1">
    <citation type="submission" date="2015-04" db="EMBL/GenBank/DDBJ databases">
        <title>Complete genome sequence of Schizopora paradoxa KUC8140, a cosmopolitan wood degrader in East Asia.</title>
        <authorList>
            <consortium name="DOE Joint Genome Institute"/>
            <person name="Min B."/>
            <person name="Park H."/>
            <person name="Jang Y."/>
            <person name="Kim J.-J."/>
            <person name="Kim K.H."/>
            <person name="Pangilinan J."/>
            <person name="Lipzen A."/>
            <person name="Riley R."/>
            <person name="Grigoriev I.V."/>
            <person name="Spatafora J.W."/>
            <person name="Choi I.-G."/>
        </authorList>
    </citation>
    <scope>NUCLEOTIDE SEQUENCE [LARGE SCALE GENOMIC DNA]</scope>
    <source>
        <strain evidence="12 13">KUC8140</strain>
    </source>
</reference>
<evidence type="ECO:0000256" key="1">
    <source>
        <dbReference type="ARBA" id="ARBA00004123"/>
    </source>
</evidence>
<dbReference type="FunCoup" id="A0A0H2RKT0">
    <property type="interactions" value="626"/>
</dbReference>
<feature type="compositionally biased region" description="Polar residues" evidence="10">
    <location>
        <begin position="554"/>
        <end position="571"/>
    </location>
</feature>
<dbReference type="GO" id="GO:0003697">
    <property type="term" value="F:single-stranded DNA binding"/>
    <property type="evidence" value="ECO:0007669"/>
    <property type="project" value="TreeGrafter"/>
</dbReference>
<evidence type="ECO:0000256" key="7">
    <source>
        <dbReference type="ARBA" id="ARBA00023125"/>
    </source>
</evidence>
<comment type="similarity">
    <text evidence="2">Belongs to the XPF family.</text>
</comment>
<dbReference type="GO" id="GO:0000724">
    <property type="term" value="P:double-strand break repair via homologous recombination"/>
    <property type="evidence" value="ECO:0007669"/>
    <property type="project" value="TreeGrafter"/>
</dbReference>
<protein>
    <recommendedName>
        <fullName evidence="11">ERCC4 domain-containing protein</fullName>
    </recommendedName>
</protein>
<keyword evidence="7" id="KW-0238">DNA-binding</keyword>
<dbReference type="GO" id="GO:0000110">
    <property type="term" value="C:nucleotide-excision repair factor 1 complex"/>
    <property type="evidence" value="ECO:0007669"/>
    <property type="project" value="TreeGrafter"/>
</dbReference>
<evidence type="ECO:0000256" key="4">
    <source>
        <dbReference type="ARBA" id="ARBA00022759"/>
    </source>
</evidence>
<keyword evidence="9" id="KW-0539">Nucleus</keyword>
<dbReference type="GO" id="GO:0003684">
    <property type="term" value="F:damaged DNA binding"/>
    <property type="evidence" value="ECO:0007669"/>
    <property type="project" value="TreeGrafter"/>
</dbReference>
<evidence type="ECO:0000256" key="5">
    <source>
        <dbReference type="ARBA" id="ARBA00022763"/>
    </source>
</evidence>
<dbReference type="InterPro" id="IPR006166">
    <property type="entry name" value="ERCC4_domain"/>
</dbReference>
<dbReference type="AlphaFoldDB" id="A0A0H2RKT0"/>
<gene>
    <name evidence="12" type="ORF">SCHPADRAFT_853903</name>
</gene>
<dbReference type="SUPFAM" id="SSF47781">
    <property type="entry name" value="RuvA domain 2-like"/>
    <property type="match status" value="1"/>
</dbReference>
<evidence type="ECO:0000313" key="12">
    <source>
        <dbReference type="EMBL" id="KLO12474.1"/>
    </source>
</evidence>
<dbReference type="FunFam" id="3.40.50.10130:FF:000002">
    <property type="entry name" value="DNA repair endonuclease XPF"/>
    <property type="match status" value="1"/>
</dbReference>
<keyword evidence="13" id="KW-1185">Reference proteome</keyword>
<dbReference type="CDD" id="cd20078">
    <property type="entry name" value="XPF_nuclease_XPF_euk"/>
    <property type="match status" value="1"/>
</dbReference>
<dbReference type="OrthoDB" id="361020at2759"/>
<dbReference type="PANTHER" id="PTHR10150">
    <property type="entry name" value="DNA REPAIR ENDONUCLEASE XPF"/>
    <property type="match status" value="1"/>
</dbReference>
<evidence type="ECO:0000259" key="11">
    <source>
        <dbReference type="SMART" id="SM00891"/>
    </source>
</evidence>
<dbReference type="Gene3D" id="3.40.50.10130">
    <property type="match status" value="1"/>
</dbReference>
<feature type="region of interest" description="Disordered" evidence="10">
    <location>
        <begin position="538"/>
        <end position="574"/>
    </location>
</feature>
<evidence type="ECO:0000256" key="6">
    <source>
        <dbReference type="ARBA" id="ARBA00022801"/>
    </source>
</evidence>
<evidence type="ECO:0000256" key="3">
    <source>
        <dbReference type="ARBA" id="ARBA00022722"/>
    </source>
</evidence>
<dbReference type="EMBL" id="KQ085977">
    <property type="protein sequence ID" value="KLO12474.1"/>
    <property type="molecule type" value="Genomic_DNA"/>
</dbReference>
<accession>A0A0H2RKT0</accession>
<dbReference type="PANTHER" id="PTHR10150:SF0">
    <property type="entry name" value="DNA REPAIR ENDONUCLEASE XPF"/>
    <property type="match status" value="1"/>
</dbReference>
<keyword evidence="4" id="KW-0255">Endonuclease</keyword>
<dbReference type="Proteomes" id="UP000053477">
    <property type="component" value="Unassembled WGS sequence"/>
</dbReference>
<evidence type="ECO:0000256" key="2">
    <source>
        <dbReference type="ARBA" id="ARBA00010015"/>
    </source>
</evidence>
<name>A0A0H2RKT0_9AGAM</name>
<dbReference type="InterPro" id="IPR011335">
    <property type="entry name" value="Restrct_endonuc-II-like"/>
</dbReference>
<dbReference type="SMART" id="SM00891">
    <property type="entry name" value="ERCC4"/>
    <property type="match status" value="1"/>
</dbReference>
<sequence>MSTEQLLPYQTEILQNLHDPLTSELLILARGLGLRKIISTLLKIYDSPQNLVLLVNTLPEEDGSFGEELGIMGCRKPGLRIVGYEMGRKERQNLYKQGGLISVTSRILVVDLLQSDIPVDLITGLVVLHAEKVTALSLEAFIVRLFREGNQSGFVKAFTDEPEHITSGMYPLKSILKELQLRKVHIYPRFHEEIKKSLERRRADVVELYQPLTEPMSEIHQAIVQCMSATLSELKRSNTSLELEDFNVENAYFKSFDSIVRRLLDPVWHKVGPKTKQLVSDLGTLRNLLTYLISYDCLAFHAYLETIMASNSTTASGAQKQHQSPWLFMDAANTIFQSAKRRCYLSTAPGKAKSGPTVIDLVDDEDVWDALNEAEGLPSAASTSKPPEPPKKPKRKKWIPEGMDPVLEELPKWNLLADVLQEIEEEMIRLEGTTSFATPGTNTVLVMCSSQRTCELLSEFVSSMDTSAERGSKGRKMMERRLRLYLWWKGKLSSNQKEGRGIFQLPARTNDTQQNDSNVNEGISDALKKKDAVTKDRLANRRRLRGGAPATAASGRSQIPSLTTAQEGSMSSKEREKLGIMVGEGEMRSEADNIADFLATQKAEGFIADDEVPILTPFGGGTQGLGIDVDEEIAMSLDTIDFDSEYDANFGLLQPQQTVIVRPYSDDSDDRLLAEIRPRFIVMYEPNQDFIRRIECYRSSNPGLAVRVYFMVYQFSCEEHKYLAGIRREKDAFERLIRERGSMLIPIMEKTERAGSSSENIIKTISTRIAGGGKQLNTDPSQVIVDMREFRSTLPSLLHAAKVLIVPATLTVGDYILTPDICVERKSIPDLLASFSSGRLYTQCELMSVHYKQPILLIEFEEHKSFSLQTVGELKNYAKPTGKYPPKKKPNEPAPETISVTSIQSKLVLLTLSFPRLRIIWSSSPYATADIFKDLKMQRPEPDPSRAIALGAEEDPDAGAGINAAAEELLQALPGITSKNVKYVMSKVGSVSELCELDKAAVQKILGIEPGTTCFEFLHRGEQST</sequence>
<dbReference type="InParanoid" id="A0A0H2RKT0"/>
<dbReference type="STRING" id="27342.A0A0H2RKT0"/>
<dbReference type="Gene3D" id="1.10.150.20">
    <property type="entry name" value="5' to 3' exonuclease, C-terminal subdomain"/>
    <property type="match status" value="1"/>
</dbReference>
<keyword evidence="8" id="KW-0234">DNA repair</keyword>
<evidence type="ECO:0000256" key="10">
    <source>
        <dbReference type="SAM" id="MobiDB-lite"/>
    </source>
</evidence>
<comment type="subcellular location">
    <subcellularLocation>
        <location evidence="1">Nucleus</location>
    </subcellularLocation>
</comment>
<evidence type="ECO:0000313" key="13">
    <source>
        <dbReference type="Proteomes" id="UP000053477"/>
    </source>
</evidence>
<proteinExistence type="inferred from homology"/>
<dbReference type="SUPFAM" id="SSF52980">
    <property type="entry name" value="Restriction endonuclease-like"/>
    <property type="match status" value="1"/>
</dbReference>
<organism evidence="12 13">
    <name type="scientific">Schizopora paradoxa</name>
    <dbReference type="NCBI Taxonomy" id="27342"/>
    <lineage>
        <taxon>Eukaryota</taxon>
        <taxon>Fungi</taxon>
        <taxon>Dikarya</taxon>
        <taxon>Basidiomycota</taxon>
        <taxon>Agaricomycotina</taxon>
        <taxon>Agaricomycetes</taxon>
        <taxon>Hymenochaetales</taxon>
        <taxon>Schizoporaceae</taxon>
        <taxon>Schizopora</taxon>
    </lineage>
</organism>
<feature type="region of interest" description="Disordered" evidence="10">
    <location>
        <begin position="375"/>
        <end position="398"/>
    </location>
</feature>
<feature type="domain" description="ERCC4" evidence="11">
    <location>
        <begin position="782"/>
        <end position="862"/>
    </location>
</feature>